<evidence type="ECO:0000256" key="1">
    <source>
        <dbReference type="SAM" id="MobiDB-lite"/>
    </source>
</evidence>
<feature type="region of interest" description="Disordered" evidence="1">
    <location>
        <begin position="128"/>
        <end position="152"/>
    </location>
</feature>
<proteinExistence type="predicted"/>
<dbReference type="AlphaFoldDB" id="A0ABD2NN80"/>
<evidence type="ECO:0000313" key="2">
    <source>
        <dbReference type="EMBL" id="KAL3280050.1"/>
    </source>
</evidence>
<name>A0ABD2NN80_9CUCU</name>
<organism evidence="2 3">
    <name type="scientific">Cryptolaemus montrouzieri</name>
    <dbReference type="NCBI Taxonomy" id="559131"/>
    <lineage>
        <taxon>Eukaryota</taxon>
        <taxon>Metazoa</taxon>
        <taxon>Ecdysozoa</taxon>
        <taxon>Arthropoda</taxon>
        <taxon>Hexapoda</taxon>
        <taxon>Insecta</taxon>
        <taxon>Pterygota</taxon>
        <taxon>Neoptera</taxon>
        <taxon>Endopterygota</taxon>
        <taxon>Coleoptera</taxon>
        <taxon>Polyphaga</taxon>
        <taxon>Cucujiformia</taxon>
        <taxon>Coccinelloidea</taxon>
        <taxon>Coccinellidae</taxon>
        <taxon>Scymninae</taxon>
        <taxon>Scymnini</taxon>
        <taxon>Cryptolaemus</taxon>
    </lineage>
</organism>
<evidence type="ECO:0000313" key="3">
    <source>
        <dbReference type="Proteomes" id="UP001516400"/>
    </source>
</evidence>
<feature type="compositionally biased region" description="Basic and acidic residues" evidence="1">
    <location>
        <begin position="140"/>
        <end position="152"/>
    </location>
</feature>
<dbReference type="EMBL" id="JABFTP020000124">
    <property type="protein sequence ID" value="KAL3280050.1"/>
    <property type="molecule type" value="Genomic_DNA"/>
</dbReference>
<protein>
    <submittedName>
        <fullName evidence="2">Uncharacterized protein</fullName>
    </submittedName>
</protein>
<keyword evidence="3" id="KW-1185">Reference proteome</keyword>
<gene>
    <name evidence="2" type="ORF">HHI36_017557</name>
</gene>
<dbReference type="Proteomes" id="UP001516400">
    <property type="component" value="Unassembled WGS sequence"/>
</dbReference>
<accession>A0ABD2NN80</accession>
<reference evidence="2 3" key="1">
    <citation type="journal article" date="2021" name="BMC Biol.">
        <title>Horizontally acquired antibacterial genes associated with adaptive radiation of ladybird beetles.</title>
        <authorList>
            <person name="Li H.S."/>
            <person name="Tang X.F."/>
            <person name="Huang Y.H."/>
            <person name="Xu Z.Y."/>
            <person name="Chen M.L."/>
            <person name="Du X.Y."/>
            <person name="Qiu B.Y."/>
            <person name="Chen P.T."/>
            <person name="Zhang W."/>
            <person name="Slipinski A."/>
            <person name="Escalona H.E."/>
            <person name="Waterhouse R.M."/>
            <person name="Zwick A."/>
            <person name="Pang H."/>
        </authorList>
    </citation>
    <scope>NUCLEOTIDE SEQUENCE [LARGE SCALE GENOMIC DNA]</scope>
    <source>
        <strain evidence="2">SYSU2018</strain>
    </source>
</reference>
<sequence>MEDCINKVEYPLYILNKTMEEFSFKEQIETSVKKFHNDISNAVFDFRYEMRKLEGRIRSCREASYSEENLGNYDWLFSFSKVFKEILFEIELYSYKFEYDESLSPDDKFPKQKVELSQVSLSTAANSKTKKTGVDLPKPTTEETETKVKRTEPKRGLKSISGLLKFKNFASMLYATPPQDDGSLLSQLHCKVLTSYCDVQEAARVS</sequence>
<comment type="caution">
    <text evidence="2">The sequence shown here is derived from an EMBL/GenBank/DDBJ whole genome shotgun (WGS) entry which is preliminary data.</text>
</comment>